<dbReference type="GO" id="GO:0003676">
    <property type="term" value="F:nucleic acid binding"/>
    <property type="evidence" value="ECO:0007669"/>
    <property type="project" value="InterPro"/>
</dbReference>
<dbReference type="GO" id="GO:0004523">
    <property type="term" value="F:RNA-DNA hybrid ribonuclease activity"/>
    <property type="evidence" value="ECO:0007669"/>
    <property type="project" value="InterPro"/>
</dbReference>
<dbReference type="Gene3D" id="3.30.420.10">
    <property type="entry name" value="Ribonuclease H-like superfamily/Ribonuclease H"/>
    <property type="match status" value="1"/>
</dbReference>
<evidence type="ECO:0000256" key="1">
    <source>
        <dbReference type="SAM" id="MobiDB-lite"/>
    </source>
</evidence>
<evidence type="ECO:0000259" key="2">
    <source>
        <dbReference type="Pfam" id="PF13456"/>
    </source>
</evidence>
<sequence length="234" mass="26168">MGHEEHGGTWHMEAAQLDTQRKKGEAILKTSSTVHSTNRSSSSTRPAKLQLDRAGTITEARAWATAQTGEIIGPMARVSYPRTEIEGEWCQIDGAWKDTECRAGLGWYNFDPASGSILVGSCNLRRGLSPLQTELEALVWAMQSMLTHNKRQMNFQTDCSELVTMVSKPQDWPAFAILLEEVEKCKRSFQAFSLTHIPRTKNTKADKLARSARDQPYDVYYVNTVPPVTLPVPN</sequence>
<feature type="region of interest" description="Disordered" evidence="1">
    <location>
        <begin position="30"/>
        <end position="50"/>
    </location>
</feature>
<feature type="domain" description="RNase H type-1" evidence="2">
    <location>
        <begin position="92"/>
        <end position="212"/>
    </location>
</feature>
<organism evidence="3 4">
    <name type="scientific">Microthlaspi erraticum</name>
    <dbReference type="NCBI Taxonomy" id="1685480"/>
    <lineage>
        <taxon>Eukaryota</taxon>
        <taxon>Viridiplantae</taxon>
        <taxon>Streptophyta</taxon>
        <taxon>Embryophyta</taxon>
        <taxon>Tracheophyta</taxon>
        <taxon>Spermatophyta</taxon>
        <taxon>Magnoliopsida</taxon>
        <taxon>eudicotyledons</taxon>
        <taxon>Gunneridae</taxon>
        <taxon>Pentapetalae</taxon>
        <taxon>rosids</taxon>
        <taxon>malvids</taxon>
        <taxon>Brassicales</taxon>
        <taxon>Brassicaceae</taxon>
        <taxon>Coluteocarpeae</taxon>
        <taxon>Microthlaspi</taxon>
    </lineage>
</organism>
<dbReference type="InterPro" id="IPR002156">
    <property type="entry name" value="RNaseH_domain"/>
</dbReference>
<dbReference type="AlphaFoldDB" id="A0A6D2I7C3"/>
<dbReference type="EMBL" id="CACVBM020000854">
    <property type="protein sequence ID" value="CAA7024033.1"/>
    <property type="molecule type" value="Genomic_DNA"/>
</dbReference>
<dbReference type="Proteomes" id="UP000467841">
    <property type="component" value="Unassembled WGS sequence"/>
</dbReference>
<dbReference type="InterPro" id="IPR012337">
    <property type="entry name" value="RNaseH-like_sf"/>
</dbReference>
<evidence type="ECO:0000313" key="4">
    <source>
        <dbReference type="Proteomes" id="UP000467841"/>
    </source>
</evidence>
<accession>A0A6D2I7C3</accession>
<comment type="caution">
    <text evidence="3">The sequence shown here is derived from an EMBL/GenBank/DDBJ whole genome shotgun (WGS) entry which is preliminary data.</text>
</comment>
<gene>
    <name evidence="3" type="ORF">MERR_LOCUS11268</name>
</gene>
<dbReference type="InterPro" id="IPR044730">
    <property type="entry name" value="RNase_H-like_dom_plant"/>
</dbReference>
<dbReference type="SUPFAM" id="SSF53098">
    <property type="entry name" value="Ribonuclease H-like"/>
    <property type="match status" value="1"/>
</dbReference>
<dbReference type="CDD" id="cd06222">
    <property type="entry name" value="RNase_H_like"/>
    <property type="match status" value="1"/>
</dbReference>
<reference evidence="3" key="1">
    <citation type="submission" date="2020-01" db="EMBL/GenBank/DDBJ databases">
        <authorList>
            <person name="Mishra B."/>
        </authorList>
    </citation>
    <scope>NUCLEOTIDE SEQUENCE [LARGE SCALE GENOMIC DNA]</scope>
</reference>
<dbReference type="PANTHER" id="PTHR34146">
    <property type="entry name" value="POLYNUCLEOTIDYL TRANSFERASE, RIBONUCLEASE H-LIKE SUPERFAMILY PROTEIN-RELATED"/>
    <property type="match status" value="1"/>
</dbReference>
<dbReference type="InterPro" id="IPR036397">
    <property type="entry name" value="RNaseH_sf"/>
</dbReference>
<evidence type="ECO:0000313" key="3">
    <source>
        <dbReference type="EMBL" id="CAA7024033.1"/>
    </source>
</evidence>
<feature type="compositionally biased region" description="Low complexity" evidence="1">
    <location>
        <begin position="30"/>
        <end position="44"/>
    </location>
</feature>
<protein>
    <recommendedName>
        <fullName evidence="2">RNase H type-1 domain-containing protein</fullName>
    </recommendedName>
</protein>
<proteinExistence type="predicted"/>
<dbReference type="OrthoDB" id="1306118at2759"/>
<keyword evidence="4" id="KW-1185">Reference proteome</keyword>
<name>A0A6D2I7C3_9BRAS</name>
<dbReference type="PANTHER" id="PTHR34146:SF3">
    <property type="entry name" value="POLYNUCLEOTIDYL TRANSFERASE, RIBONUCLEASE H-LIKE SUPERFAMILY PROTEIN"/>
    <property type="match status" value="1"/>
</dbReference>
<dbReference type="Pfam" id="PF13456">
    <property type="entry name" value="RVT_3"/>
    <property type="match status" value="1"/>
</dbReference>